<dbReference type="Proteomes" id="UP000307657">
    <property type="component" value="Unassembled WGS sequence"/>
</dbReference>
<dbReference type="InterPro" id="IPR029068">
    <property type="entry name" value="Glyas_Bleomycin-R_OHBP_Dase"/>
</dbReference>
<reference evidence="3 4" key="1">
    <citation type="submission" date="2019-04" db="EMBL/GenBank/DDBJ databases">
        <title>Lacinutrix sp. nov., isolated from marine water.</title>
        <authorList>
            <person name="Kim W."/>
        </authorList>
    </citation>
    <scope>NUCLEOTIDE SEQUENCE [LARGE SCALE GENOMIC DNA]</scope>
    <source>
        <strain evidence="3 4">CAU 1491</strain>
    </source>
</reference>
<gene>
    <name evidence="3" type="ORF">E5167_09355</name>
</gene>
<dbReference type="RefSeq" id="WP_136843363.1">
    <property type="nucleotide sequence ID" value="NZ_SUPL01000004.1"/>
</dbReference>
<keyword evidence="1" id="KW-0732">Signal</keyword>
<accession>A0A4U0EVY5</accession>
<dbReference type="EMBL" id="SUPL01000004">
    <property type="protein sequence ID" value="TJY36055.1"/>
    <property type="molecule type" value="Genomic_DNA"/>
</dbReference>
<evidence type="ECO:0000313" key="3">
    <source>
        <dbReference type="EMBL" id="TJY36055.1"/>
    </source>
</evidence>
<dbReference type="InterPro" id="IPR037523">
    <property type="entry name" value="VOC_core"/>
</dbReference>
<protein>
    <submittedName>
        <fullName evidence="3">VOC family protein</fullName>
    </submittedName>
</protein>
<dbReference type="Pfam" id="PF00903">
    <property type="entry name" value="Glyoxalase"/>
    <property type="match status" value="1"/>
</dbReference>
<dbReference type="SUPFAM" id="SSF54593">
    <property type="entry name" value="Glyoxalase/Bleomycin resistance protein/Dihydroxybiphenyl dioxygenase"/>
    <property type="match status" value="1"/>
</dbReference>
<keyword evidence="4" id="KW-1185">Reference proteome</keyword>
<feature type="domain" description="VOC" evidence="2">
    <location>
        <begin position="28"/>
        <end position="155"/>
    </location>
</feature>
<dbReference type="PROSITE" id="PS51819">
    <property type="entry name" value="VOC"/>
    <property type="match status" value="1"/>
</dbReference>
<feature type="signal peptide" evidence="1">
    <location>
        <begin position="1"/>
        <end position="17"/>
    </location>
</feature>
<dbReference type="AlphaFoldDB" id="A0A4U0EVY5"/>
<dbReference type="InterPro" id="IPR004360">
    <property type="entry name" value="Glyas_Fos-R_dOase_dom"/>
</dbReference>
<evidence type="ECO:0000259" key="2">
    <source>
        <dbReference type="PROSITE" id="PS51819"/>
    </source>
</evidence>
<feature type="chain" id="PRO_5020196316" evidence="1">
    <location>
        <begin position="18"/>
        <end position="155"/>
    </location>
</feature>
<comment type="caution">
    <text evidence="3">The sequence shown here is derived from an EMBL/GenBank/DDBJ whole genome shotgun (WGS) entry which is preliminary data.</text>
</comment>
<dbReference type="Gene3D" id="3.10.180.10">
    <property type="entry name" value="2,3-Dihydroxybiphenyl 1,2-Dioxygenase, domain 1"/>
    <property type="match status" value="1"/>
</dbReference>
<dbReference type="OrthoDB" id="9795618at2"/>
<name>A0A4U0EVY5_9FLAO</name>
<organism evidence="3 4">
    <name type="scientific">Pontimicrobium aquaticum</name>
    <dbReference type="NCBI Taxonomy" id="2565367"/>
    <lineage>
        <taxon>Bacteria</taxon>
        <taxon>Pseudomonadati</taxon>
        <taxon>Bacteroidota</taxon>
        <taxon>Flavobacteriia</taxon>
        <taxon>Flavobacteriales</taxon>
        <taxon>Flavobacteriaceae</taxon>
        <taxon>Pontimicrobium</taxon>
    </lineage>
</organism>
<sequence length="155" mass="17657">MKNKILLFLFLTCNLYACNSQSETLDLSSGFAAFVVKDINSSIDWYSSKLNFKLVNQTHLEERGIKQANLKLGNTKIELIESKSSINPTQSNTKKGLILGIFKVGFITSSFDNWSKHLIELEMITEKDIVINPIDNKRMLIIKDPDGNRIQLFEK</sequence>
<proteinExistence type="predicted"/>
<evidence type="ECO:0000313" key="4">
    <source>
        <dbReference type="Proteomes" id="UP000307657"/>
    </source>
</evidence>
<evidence type="ECO:0000256" key="1">
    <source>
        <dbReference type="SAM" id="SignalP"/>
    </source>
</evidence>